<dbReference type="OrthoDB" id="545125at2"/>
<dbReference type="InterPro" id="IPR036318">
    <property type="entry name" value="FAD-bd_PCMH-like_sf"/>
</dbReference>
<dbReference type="Gene3D" id="3.40.462.20">
    <property type="match status" value="1"/>
</dbReference>
<dbReference type="EMBL" id="PPPD01000003">
    <property type="protein sequence ID" value="PNY79465.1"/>
    <property type="molecule type" value="Genomic_DNA"/>
</dbReference>
<proteinExistence type="inferred from homology"/>
<dbReference type="PANTHER" id="PTHR42973:SF39">
    <property type="entry name" value="FAD-BINDING PCMH-TYPE DOMAIN-CONTAINING PROTEIN"/>
    <property type="match status" value="1"/>
</dbReference>
<protein>
    <submittedName>
        <fullName evidence="7">FAD-linked oxidase</fullName>
    </submittedName>
</protein>
<dbReference type="GO" id="GO:0071949">
    <property type="term" value="F:FAD binding"/>
    <property type="evidence" value="ECO:0007669"/>
    <property type="project" value="InterPro"/>
</dbReference>
<evidence type="ECO:0000313" key="8">
    <source>
        <dbReference type="Proteomes" id="UP000236379"/>
    </source>
</evidence>
<dbReference type="InterPro" id="IPR050416">
    <property type="entry name" value="FAD-linked_Oxidoreductase"/>
</dbReference>
<evidence type="ECO:0000256" key="1">
    <source>
        <dbReference type="ARBA" id="ARBA00001974"/>
    </source>
</evidence>
<dbReference type="Proteomes" id="UP000236379">
    <property type="component" value="Unassembled WGS sequence"/>
</dbReference>
<dbReference type="RefSeq" id="WP_103313979.1">
    <property type="nucleotide sequence ID" value="NZ_PPPD01000003.1"/>
</dbReference>
<dbReference type="AlphaFoldDB" id="A0A2K3USE6"/>
<organism evidence="7 8">
    <name type="scientific">Deinococcus koreensis</name>
    <dbReference type="NCBI Taxonomy" id="2054903"/>
    <lineage>
        <taxon>Bacteria</taxon>
        <taxon>Thermotogati</taxon>
        <taxon>Deinococcota</taxon>
        <taxon>Deinococci</taxon>
        <taxon>Deinococcales</taxon>
        <taxon>Deinococcaceae</taxon>
        <taxon>Deinococcus</taxon>
    </lineage>
</organism>
<sequence length="474" mass="49637">MTQSVSSPTHPAFETFSSTFRGTLIRRGEAGYDGARAVWNAAADDLRPALIARPQDAAGVAQAVRHAVAQGLPLAVRGGGHSPAGFGTVQDGLVIDLRGMKGLQIDPASRHVRLEPGLTWGEVAGALQVHGLAITAGDVAAVGVGGLTQGGGIGWFVRQYGLAVDRLRAAELVTARGDLLRVSETEHPEVFWALRGAGANLGVITALEFESHPAGLIYGGLLAFAADEPAEAARLMGDFARLALQAPDALTMQGVFMAAPPAPFVPPHLVGTTIFAVFSCYSGELGGAPAAFAPLRALGHAAIDLTGPMPYPALFEMTAEAAMGGFRHAIRSGFLPELTPGALLALGHEIQVMQPGMIVQLRPLGGQLARVPDSATAFSHRRAPFLLMVSQAVPDASLDDLAWATTERLWAPFAAQSSGLYGNFVGERDREPARAAFTARTLERVARIKAGLDPDNVFSRTVNVRPAVPELVGR</sequence>
<reference evidence="7 8" key="1">
    <citation type="submission" date="2018-01" db="EMBL/GenBank/DDBJ databases">
        <title>Deinococcus koreensis sp. nov., a radiation-resistant bacterium isolated from river water.</title>
        <authorList>
            <person name="Choi A."/>
        </authorList>
    </citation>
    <scope>NUCLEOTIDE SEQUENCE [LARGE SCALE GENOMIC DNA]</scope>
    <source>
        <strain evidence="7 8">SJW1-2</strain>
    </source>
</reference>
<dbReference type="PROSITE" id="PS51387">
    <property type="entry name" value="FAD_PCMH"/>
    <property type="match status" value="1"/>
</dbReference>
<evidence type="ECO:0000313" key="7">
    <source>
        <dbReference type="EMBL" id="PNY79465.1"/>
    </source>
</evidence>
<keyword evidence="8" id="KW-1185">Reference proteome</keyword>
<dbReference type="InterPro" id="IPR016167">
    <property type="entry name" value="FAD-bd_PCMH_sub1"/>
</dbReference>
<comment type="caution">
    <text evidence="7">The sequence shown here is derived from an EMBL/GenBank/DDBJ whole genome shotgun (WGS) entry which is preliminary data.</text>
</comment>
<evidence type="ECO:0000256" key="4">
    <source>
        <dbReference type="ARBA" id="ARBA00022827"/>
    </source>
</evidence>
<dbReference type="InterPro" id="IPR016169">
    <property type="entry name" value="FAD-bd_PCMH_sub2"/>
</dbReference>
<comment type="similarity">
    <text evidence="2">Belongs to the oxygen-dependent FAD-linked oxidoreductase family.</text>
</comment>
<dbReference type="Gene3D" id="3.30.43.10">
    <property type="entry name" value="Uridine Diphospho-n-acetylenolpyruvylglucosamine Reductase, domain 2"/>
    <property type="match status" value="1"/>
</dbReference>
<evidence type="ECO:0000256" key="3">
    <source>
        <dbReference type="ARBA" id="ARBA00022630"/>
    </source>
</evidence>
<dbReference type="GO" id="GO:0016491">
    <property type="term" value="F:oxidoreductase activity"/>
    <property type="evidence" value="ECO:0007669"/>
    <property type="project" value="UniProtKB-KW"/>
</dbReference>
<dbReference type="PANTHER" id="PTHR42973">
    <property type="entry name" value="BINDING OXIDOREDUCTASE, PUTATIVE (AFU_ORTHOLOGUE AFUA_1G17690)-RELATED"/>
    <property type="match status" value="1"/>
</dbReference>
<dbReference type="InterPro" id="IPR016166">
    <property type="entry name" value="FAD-bd_PCMH"/>
</dbReference>
<keyword evidence="3" id="KW-0285">Flavoprotein</keyword>
<keyword evidence="5" id="KW-0560">Oxidoreductase</keyword>
<name>A0A2K3USE6_9DEIO</name>
<evidence type="ECO:0000256" key="5">
    <source>
        <dbReference type="ARBA" id="ARBA00023002"/>
    </source>
</evidence>
<evidence type="ECO:0000259" key="6">
    <source>
        <dbReference type="PROSITE" id="PS51387"/>
    </source>
</evidence>
<feature type="domain" description="FAD-binding PCMH-type" evidence="6">
    <location>
        <begin position="44"/>
        <end position="214"/>
    </location>
</feature>
<evidence type="ECO:0000256" key="2">
    <source>
        <dbReference type="ARBA" id="ARBA00005466"/>
    </source>
</evidence>
<gene>
    <name evidence="7" type="ORF">CVO96_18700</name>
</gene>
<dbReference type="Pfam" id="PF01565">
    <property type="entry name" value="FAD_binding_4"/>
    <property type="match status" value="1"/>
</dbReference>
<keyword evidence="4" id="KW-0274">FAD</keyword>
<dbReference type="SUPFAM" id="SSF56176">
    <property type="entry name" value="FAD-binding/transporter-associated domain-like"/>
    <property type="match status" value="1"/>
</dbReference>
<comment type="cofactor">
    <cofactor evidence="1">
        <name>FAD</name>
        <dbReference type="ChEBI" id="CHEBI:57692"/>
    </cofactor>
</comment>
<accession>A0A2K3USE6</accession>
<dbReference type="InterPro" id="IPR006094">
    <property type="entry name" value="Oxid_FAD_bind_N"/>
</dbReference>
<dbReference type="Gene3D" id="3.30.465.10">
    <property type="match status" value="1"/>
</dbReference>